<name>A0A3R7NMD8_9TRYP</name>
<proteinExistence type="predicted"/>
<dbReference type="PANTHER" id="PTHR15907">
    <property type="entry name" value="DUF614 FAMILY PROTEIN-RELATED"/>
    <property type="match status" value="1"/>
</dbReference>
<comment type="caution">
    <text evidence="1">The sequence shown here is derived from an EMBL/GenBank/DDBJ whole genome shotgun (WGS) entry which is preliminary data.</text>
</comment>
<dbReference type="NCBIfam" id="TIGR01571">
    <property type="entry name" value="A_thal_Cys_rich"/>
    <property type="match status" value="1"/>
</dbReference>
<dbReference type="AlphaFoldDB" id="A0A3R7NMD8"/>
<reference evidence="1 2" key="1">
    <citation type="journal article" date="2018" name="BMC Genomics">
        <title>Genomic comparison of Trypanosoma conorhini and Trypanosoma rangeli to Trypanosoma cruzi strains of high and low virulence.</title>
        <authorList>
            <person name="Bradwell K.R."/>
            <person name="Koparde V.N."/>
            <person name="Matveyev A.V."/>
            <person name="Serrano M.G."/>
            <person name="Alves J.M."/>
            <person name="Parikh H."/>
            <person name="Huang B."/>
            <person name="Lee V."/>
            <person name="Espinosa-Alvarez O."/>
            <person name="Ortiz P.A."/>
            <person name="Costa-Martins A.G."/>
            <person name="Teixeira M.M."/>
            <person name="Buck G.A."/>
        </authorList>
    </citation>
    <scope>NUCLEOTIDE SEQUENCE [LARGE SCALE GENOMIC DNA]</scope>
    <source>
        <strain evidence="1 2">025E</strain>
    </source>
</reference>
<dbReference type="GeneID" id="40316261"/>
<keyword evidence="2" id="KW-1185">Reference proteome</keyword>
<sequence length="179" mass="19993">MYPVAYQEKLGTGPEVMGVPMANQFYYPPPPPPPPPPQLMPQTAPVHQFPLRDWRYGICHCCQDCSPCLEAWCCFYCQLSRQYSMLCQRQEPGIDWLIAFGACLGDYCCGGLVSPVLQCVARTRLRTDLNIRGSNCCDFCSAFCCPQCTLQQSLMEMTVTGRFPGACCYDVPPGFVAMQ</sequence>
<dbReference type="RefSeq" id="XP_029230346.1">
    <property type="nucleotide sequence ID" value="XM_029369574.1"/>
</dbReference>
<gene>
    <name evidence="1" type="ORF">Tco025E_02650</name>
</gene>
<evidence type="ECO:0000313" key="2">
    <source>
        <dbReference type="Proteomes" id="UP000284403"/>
    </source>
</evidence>
<evidence type="ECO:0000313" key="1">
    <source>
        <dbReference type="EMBL" id="RNF24093.1"/>
    </source>
</evidence>
<organism evidence="1 2">
    <name type="scientific">Trypanosoma conorhini</name>
    <dbReference type="NCBI Taxonomy" id="83891"/>
    <lineage>
        <taxon>Eukaryota</taxon>
        <taxon>Discoba</taxon>
        <taxon>Euglenozoa</taxon>
        <taxon>Kinetoplastea</taxon>
        <taxon>Metakinetoplastina</taxon>
        <taxon>Trypanosomatida</taxon>
        <taxon>Trypanosomatidae</taxon>
        <taxon>Trypanosoma</taxon>
    </lineage>
</organism>
<accession>A0A3R7NMD8</accession>
<dbReference type="OrthoDB" id="1045822at2759"/>
<dbReference type="Proteomes" id="UP000284403">
    <property type="component" value="Unassembled WGS sequence"/>
</dbReference>
<dbReference type="InterPro" id="IPR006461">
    <property type="entry name" value="PLAC_motif_containing"/>
</dbReference>
<protein>
    <submittedName>
        <fullName evidence="1">Ama1 protein</fullName>
    </submittedName>
</protein>
<dbReference type="Pfam" id="PF04749">
    <property type="entry name" value="PLAC8"/>
    <property type="match status" value="1"/>
</dbReference>
<dbReference type="EMBL" id="MKKU01000106">
    <property type="protein sequence ID" value="RNF24093.1"/>
    <property type="molecule type" value="Genomic_DNA"/>
</dbReference>